<dbReference type="InterPro" id="IPR004158">
    <property type="entry name" value="DUF247_pln"/>
</dbReference>
<reference evidence="1 2" key="1">
    <citation type="journal article" date="2019" name="Nat. Plants">
        <title>Stout camphor tree genome fills gaps in understanding of flowering plant genome evolution.</title>
        <authorList>
            <person name="Chaw S.M."/>
            <person name="Liu Y.C."/>
            <person name="Wu Y.W."/>
            <person name="Wang H.Y."/>
            <person name="Lin C.I."/>
            <person name="Wu C.S."/>
            <person name="Ke H.M."/>
            <person name="Chang L.Y."/>
            <person name="Hsu C.Y."/>
            <person name="Yang H.T."/>
            <person name="Sudianto E."/>
            <person name="Hsu M.H."/>
            <person name="Wu K.P."/>
            <person name="Wang L.N."/>
            <person name="Leebens-Mack J.H."/>
            <person name="Tsai I.J."/>
        </authorList>
    </citation>
    <scope>NUCLEOTIDE SEQUENCE [LARGE SCALE GENOMIC DNA]</scope>
    <source>
        <strain evidence="2">cv. Chaw 1501</strain>
        <tissue evidence="1">Young leaves</tissue>
    </source>
</reference>
<dbReference type="PANTHER" id="PTHR31170:SF25">
    <property type="entry name" value="BNAA09G04570D PROTEIN"/>
    <property type="match status" value="1"/>
</dbReference>
<dbReference type="EMBL" id="QPKB01000009">
    <property type="protein sequence ID" value="RWR91967.1"/>
    <property type="molecule type" value="Genomic_DNA"/>
</dbReference>
<protein>
    <submittedName>
        <fullName evidence="1">UPF0481 protein</fullName>
    </submittedName>
</protein>
<keyword evidence="2" id="KW-1185">Reference proteome</keyword>
<gene>
    <name evidence="1" type="ORF">CKAN_02115400</name>
</gene>
<comment type="caution">
    <text evidence="1">The sequence shown here is derived from an EMBL/GenBank/DDBJ whole genome shotgun (WGS) entry which is preliminary data.</text>
</comment>
<dbReference type="PANTHER" id="PTHR31170">
    <property type="entry name" value="BNAC04G53230D PROTEIN"/>
    <property type="match status" value="1"/>
</dbReference>
<name>A0A3S3NBQ5_9MAGN</name>
<accession>A0A3S3NBQ5</accession>
<sequence>MHLLCWPYLHAYFYTFYLPDSSFLPFILLHYTAPKQRSSSPTATAKKIRSRASIFFYCPFPDMKRFGDVREIERLATTVTEHIMLHEDEEGVELWKKHSIYKVPAHAVAVNPEVFKPKVVSIGPYHHGIDHLKPMEVHKQRAARCFIRYSRKNHRGLYQGFVGSSAKVDRFL</sequence>
<dbReference type="Proteomes" id="UP000283530">
    <property type="component" value="Unassembled WGS sequence"/>
</dbReference>
<dbReference type="Pfam" id="PF03140">
    <property type="entry name" value="DUF247"/>
    <property type="match status" value="1"/>
</dbReference>
<dbReference type="AlphaFoldDB" id="A0A3S3NBQ5"/>
<evidence type="ECO:0000313" key="1">
    <source>
        <dbReference type="EMBL" id="RWR91967.1"/>
    </source>
</evidence>
<dbReference type="STRING" id="337451.A0A3S3NBQ5"/>
<dbReference type="OrthoDB" id="672127at2759"/>
<proteinExistence type="predicted"/>
<evidence type="ECO:0000313" key="2">
    <source>
        <dbReference type="Proteomes" id="UP000283530"/>
    </source>
</evidence>
<organism evidence="1 2">
    <name type="scientific">Cinnamomum micranthum f. kanehirae</name>
    <dbReference type="NCBI Taxonomy" id="337451"/>
    <lineage>
        <taxon>Eukaryota</taxon>
        <taxon>Viridiplantae</taxon>
        <taxon>Streptophyta</taxon>
        <taxon>Embryophyta</taxon>
        <taxon>Tracheophyta</taxon>
        <taxon>Spermatophyta</taxon>
        <taxon>Magnoliopsida</taxon>
        <taxon>Magnoliidae</taxon>
        <taxon>Laurales</taxon>
        <taxon>Lauraceae</taxon>
        <taxon>Cinnamomum</taxon>
    </lineage>
</organism>